<dbReference type="Proteomes" id="UP000325957">
    <property type="component" value="Unassembled WGS sequence"/>
</dbReference>
<dbReference type="CDD" id="cd19946">
    <property type="entry name" value="GlpA-like_Fer2_BFD-like"/>
    <property type="match status" value="1"/>
</dbReference>
<dbReference type="Gene3D" id="1.10.10.1100">
    <property type="entry name" value="BFD-like [2Fe-2S]-binding domain"/>
    <property type="match status" value="1"/>
</dbReference>
<organism evidence="3 4">
    <name type="scientific">Kocuria coralli</name>
    <dbReference type="NCBI Taxonomy" id="1461025"/>
    <lineage>
        <taxon>Bacteria</taxon>
        <taxon>Bacillati</taxon>
        <taxon>Actinomycetota</taxon>
        <taxon>Actinomycetes</taxon>
        <taxon>Micrococcales</taxon>
        <taxon>Micrococcaceae</taxon>
        <taxon>Kocuria</taxon>
    </lineage>
</organism>
<evidence type="ECO:0000313" key="3">
    <source>
        <dbReference type="EMBL" id="KAA9394048.1"/>
    </source>
</evidence>
<accession>A0A5J5KXA9</accession>
<dbReference type="InterPro" id="IPR007419">
    <property type="entry name" value="BFD-like_2Fe2S-bd_dom"/>
</dbReference>
<reference evidence="3 4" key="1">
    <citation type="submission" date="2019-05" db="EMBL/GenBank/DDBJ databases">
        <title>Kocuria coralli sp. nov., a novel actinobacterium isolated from coral reef seawater.</title>
        <authorList>
            <person name="Li J."/>
        </authorList>
    </citation>
    <scope>NUCLEOTIDE SEQUENCE [LARGE SCALE GENOMIC DNA]</scope>
    <source>
        <strain evidence="3 4">SCSIO 13007</strain>
    </source>
</reference>
<keyword evidence="4" id="KW-1185">Reference proteome</keyword>
<gene>
    <name evidence="3" type="ORF">FCK90_09060</name>
</gene>
<keyword evidence="1" id="KW-0560">Oxidoreductase</keyword>
<protein>
    <recommendedName>
        <fullName evidence="2">BFD-like [2Fe-2S]-binding domain-containing protein</fullName>
    </recommendedName>
</protein>
<dbReference type="EMBL" id="SZWF01000010">
    <property type="protein sequence ID" value="KAA9394048.1"/>
    <property type="molecule type" value="Genomic_DNA"/>
</dbReference>
<dbReference type="InterPro" id="IPR051691">
    <property type="entry name" value="Metab_Enz_Cyan_OpOx_G3PDH"/>
</dbReference>
<dbReference type="AlphaFoldDB" id="A0A5J5KXA9"/>
<dbReference type="PANTHER" id="PTHR42949">
    <property type="entry name" value="ANAEROBIC GLYCEROL-3-PHOSPHATE DEHYDROGENASE SUBUNIT B"/>
    <property type="match status" value="1"/>
</dbReference>
<dbReference type="GO" id="GO:0016491">
    <property type="term" value="F:oxidoreductase activity"/>
    <property type="evidence" value="ECO:0007669"/>
    <property type="project" value="UniProtKB-KW"/>
</dbReference>
<dbReference type="OrthoDB" id="9801699at2"/>
<dbReference type="InterPro" id="IPR041854">
    <property type="entry name" value="BFD-like_2Fe2S-bd_dom_sf"/>
</dbReference>
<name>A0A5J5KXA9_9MICC</name>
<sequence length="140" mass="14864">MRTRPGSLPFGTRARDPGLVIVLGPYPVSGHAPPNPAHEQEVALPAAEENLRPAAEDHVICRCEDVTLAEITAVLDQIGDDASPTELKRRLRAGMGWCQGRVCGPALARITGTAQPLMRSRVVRPVLISQVAEAEDGAAS</sequence>
<evidence type="ECO:0000256" key="1">
    <source>
        <dbReference type="ARBA" id="ARBA00023002"/>
    </source>
</evidence>
<proteinExistence type="predicted"/>
<feature type="domain" description="BFD-like [2Fe-2S]-binding" evidence="2">
    <location>
        <begin position="59"/>
        <end position="110"/>
    </location>
</feature>
<evidence type="ECO:0000259" key="2">
    <source>
        <dbReference type="Pfam" id="PF04324"/>
    </source>
</evidence>
<evidence type="ECO:0000313" key="4">
    <source>
        <dbReference type="Proteomes" id="UP000325957"/>
    </source>
</evidence>
<comment type="caution">
    <text evidence="3">The sequence shown here is derived from an EMBL/GenBank/DDBJ whole genome shotgun (WGS) entry which is preliminary data.</text>
</comment>
<dbReference type="PANTHER" id="PTHR42949:SF3">
    <property type="entry name" value="ANAEROBIC GLYCEROL-3-PHOSPHATE DEHYDROGENASE SUBUNIT B"/>
    <property type="match status" value="1"/>
</dbReference>
<dbReference type="Pfam" id="PF04324">
    <property type="entry name" value="Fer2_BFD"/>
    <property type="match status" value="1"/>
</dbReference>